<feature type="region of interest" description="Disordered" evidence="1">
    <location>
        <begin position="136"/>
        <end position="195"/>
    </location>
</feature>
<evidence type="ECO:0000313" key="4">
    <source>
        <dbReference type="Proteomes" id="UP000800200"/>
    </source>
</evidence>
<dbReference type="AlphaFoldDB" id="A0A6A6DIV4"/>
<sequence>MGDPIRVIPKNPWDKMDPLSRINFLKIYTVEHSVKIDDFGYVHRNDEWKLIAQFNSHWGIPTDVDLPPATRPSMSESSVRSHGGYTNTTAPGIPQQFESASETRSGQVAIGYNQGYNNQPGAHRSLPIISEDTAAGRQMQEENQNEEISAEYGGSQEMSHNTVPTAYPVRPTNSRSSSSEHRSRKPHGRKKRRDS</sequence>
<proteinExistence type="predicted"/>
<reference evidence="3" key="1">
    <citation type="journal article" date="2020" name="Stud. Mycol.">
        <title>101 Dothideomycetes genomes: a test case for predicting lifestyles and emergence of pathogens.</title>
        <authorList>
            <person name="Haridas S."/>
            <person name="Albert R."/>
            <person name="Binder M."/>
            <person name="Bloem J."/>
            <person name="Labutti K."/>
            <person name="Salamov A."/>
            <person name="Andreopoulos B."/>
            <person name="Baker S."/>
            <person name="Barry K."/>
            <person name="Bills G."/>
            <person name="Bluhm B."/>
            <person name="Cannon C."/>
            <person name="Castanera R."/>
            <person name="Culley D."/>
            <person name="Daum C."/>
            <person name="Ezra D."/>
            <person name="Gonzalez J."/>
            <person name="Henrissat B."/>
            <person name="Kuo A."/>
            <person name="Liang C."/>
            <person name="Lipzen A."/>
            <person name="Lutzoni F."/>
            <person name="Magnuson J."/>
            <person name="Mondo S."/>
            <person name="Nolan M."/>
            <person name="Ohm R."/>
            <person name="Pangilinan J."/>
            <person name="Park H.-J."/>
            <person name="Ramirez L."/>
            <person name="Alfaro M."/>
            <person name="Sun H."/>
            <person name="Tritt A."/>
            <person name="Yoshinaga Y."/>
            <person name="Zwiers L.-H."/>
            <person name="Turgeon B."/>
            <person name="Goodwin S."/>
            <person name="Spatafora J."/>
            <person name="Crous P."/>
            <person name="Grigoriev I."/>
        </authorList>
    </citation>
    <scope>NUCLEOTIDE SEQUENCE</scope>
    <source>
        <strain evidence="3">CBS 207.26</strain>
    </source>
</reference>
<dbReference type="InterPro" id="IPR046497">
    <property type="entry name" value="DUF6590"/>
</dbReference>
<name>A0A6A6DIV4_9PEZI</name>
<feature type="compositionally biased region" description="Polar residues" evidence="1">
    <location>
        <begin position="72"/>
        <end position="92"/>
    </location>
</feature>
<dbReference type="Proteomes" id="UP000800200">
    <property type="component" value="Unassembled WGS sequence"/>
</dbReference>
<dbReference type="Pfam" id="PF20233">
    <property type="entry name" value="DUF6590"/>
    <property type="match status" value="1"/>
</dbReference>
<keyword evidence="4" id="KW-1185">Reference proteome</keyword>
<evidence type="ECO:0000256" key="1">
    <source>
        <dbReference type="SAM" id="MobiDB-lite"/>
    </source>
</evidence>
<gene>
    <name evidence="3" type="ORF">K469DRAFT_694141</name>
</gene>
<feature type="region of interest" description="Disordered" evidence="1">
    <location>
        <begin position="70"/>
        <end position="92"/>
    </location>
</feature>
<evidence type="ECO:0000259" key="2">
    <source>
        <dbReference type="Pfam" id="PF20233"/>
    </source>
</evidence>
<dbReference type="OrthoDB" id="3559580at2759"/>
<evidence type="ECO:0000313" key="3">
    <source>
        <dbReference type="EMBL" id="KAF2179454.1"/>
    </source>
</evidence>
<dbReference type="EMBL" id="ML994667">
    <property type="protein sequence ID" value="KAF2179454.1"/>
    <property type="molecule type" value="Genomic_DNA"/>
</dbReference>
<feature type="compositionally biased region" description="Basic residues" evidence="1">
    <location>
        <begin position="182"/>
        <end position="195"/>
    </location>
</feature>
<accession>A0A6A6DIV4</accession>
<feature type="domain" description="DUF6590" evidence="2">
    <location>
        <begin position="3"/>
        <end position="50"/>
    </location>
</feature>
<protein>
    <recommendedName>
        <fullName evidence="2">DUF6590 domain-containing protein</fullName>
    </recommendedName>
</protein>
<organism evidence="3 4">
    <name type="scientific">Zopfia rhizophila CBS 207.26</name>
    <dbReference type="NCBI Taxonomy" id="1314779"/>
    <lineage>
        <taxon>Eukaryota</taxon>
        <taxon>Fungi</taxon>
        <taxon>Dikarya</taxon>
        <taxon>Ascomycota</taxon>
        <taxon>Pezizomycotina</taxon>
        <taxon>Dothideomycetes</taxon>
        <taxon>Dothideomycetes incertae sedis</taxon>
        <taxon>Zopfiaceae</taxon>
        <taxon>Zopfia</taxon>
    </lineage>
</organism>